<dbReference type="OrthoDB" id="5175688at2"/>
<dbReference type="RefSeq" id="WP_135972019.1">
    <property type="nucleotide sequence ID" value="NZ_CP039291.1"/>
</dbReference>
<evidence type="ECO:0000313" key="1">
    <source>
        <dbReference type="EMBL" id="QCB94745.1"/>
    </source>
</evidence>
<keyword evidence="2" id="KW-1185">Reference proteome</keyword>
<name>A0A4V1CN03_9CELL</name>
<protein>
    <submittedName>
        <fullName evidence="1">Uncharacterized protein</fullName>
    </submittedName>
</protein>
<dbReference type="KEGG" id="celz:E5225_15460"/>
<sequence length="285" mass="31878">MDFMLESGASQIRRANPQWQKLQRRSPKLFRAFELFGDFQNQLMHHLPHAWRSLAVAPSADASEMDVLLVQDTTDEQLTIDWAVLVGDIVHNARSALDHAAWQLVGLNGGTPGTHTQFPTARASKDFDTKTRLRGAHPYVHETVRALEPWGGGAGHWLWVLTQLDNVDKHRLLLDVNSSSNSNVSIQDPETGEWRDQWISTEGRQAGDVVRTAPRGTMKVRQSSATMYFEHHDGDAWDGNAPQGYKINAQLVLEFCLTAAGDAHDAMGRADNRRRRDGEARADTP</sequence>
<organism evidence="1 2">
    <name type="scientific">Cellulomonas shaoxiangyii</name>
    <dbReference type="NCBI Taxonomy" id="2566013"/>
    <lineage>
        <taxon>Bacteria</taxon>
        <taxon>Bacillati</taxon>
        <taxon>Actinomycetota</taxon>
        <taxon>Actinomycetes</taxon>
        <taxon>Micrococcales</taxon>
        <taxon>Cellulomonadaceae</taxon>
        <taxon>Cellulomonas</taxon>
    </lineage>
</organism>
<accession>A0A4V1CN03</accession>
<evidence type="ECO:0000313" key="2">
    <source>
        <dbReference type="Proteomes" id="UP000296469"/>
    </source>
</evidence>
<dbReference type="AlphaFoldDB" id="A0A4V1CN03"/>
<dbReference type="EMBL" id="CP039291">
    <property type="protein sequence ID" value="QCB94745.1"/>
    <property type="molecule type" value="Genomic_DNA"/>
</dbReference>
<gene>
    <name evidence="1" type="ORF">E5225_15460</name>
</gene>
<dbReference type="Proteomes" id="UP000296469">
    <property type="component" value="Chromosome"/>
</dbReference>
<reference evidence="1 2" key="1">
    <citation type="submission" date="2019-04" db="EMBL/GenBank/DDBJ databases">
        <title>Isolation and identification of Cellulomonas shaoxiangyii sp. Nov. isolated from feces of the Tibetan antelopes (Pantholops hodgsonii) in the Qinghai-Tibet plateau of China.</title>
        <authorList>
            <person name="Tian Z."/>
        </authorList>
    </citation>
    <scope>NUCLEOTIDE SEQUENCE [LARGE SCALE GENOMIC DNA]</scope>
    <source>
        <strain evidence="1 2">Z28</strain>
    </source>
</reference>
<proteinExistence type="predicted"/>